<dbReference type="RefSeq" id="WP_010077084.1">
    <property type="nucleotide sequence ID" value="NC_014393.1"/>
</dbReference>
<evidence type="ECO:0000256" key="4">
    <source>
        <dbReference type="ARBA" id="ARBA00022490"/>
    </source>
</evidence>
<accession>D9SLW6</accession>
<evidence type="ECO:0000313" key="8">
    <source>
        <dbReference type="EMBL" id="ADL51697.1"/>
    </source>
</evidence>
<dbReference type="EMBL" id="CP002160">
    <property type="protein sequence ID" value="ADL51697.1"/>
    <property type="molecule type" value="Genomic_DNA"/>
</dbReference>
<evidence type="ECO:0000256" key="3">
    <source>
        <dbReference type="ARBA" id="ARBA00018111"/>
    </source>
</evidence>
<dbReference type="PANTHER" id="PTHR33602:SF1">
    <property type="entry name" value="REGULATORY PROTEIN RECX FAMILY PROTEIN"/>
    <property type="match status" value="1"/>
</dbReference>
<dbReference type="InterPro" id="IPR053925">
    <property type="entry name" value="RecX_HTH_3rd"/>
</dbReference>
<dbReference type="NCBIfam" id="NF001058">
    <property type="entry name" value="PRK00117.4-1"/>
    <property type="match status" value="1"/>
</dbReference>
<dbReference type="InterPro" id="IPR053926">
    <property type="entry name" value="RecX_HTH_1st"/>
</dbReference>
<dbReference type="OrthoDB" id="5421057at2"/>
<name>D9SLW6_CLOC7</name>
<evidence type="ECO:0000256" key="5">
    <source>
        <dbReference type="HAMAP-Rule" id="MF_01114"/>
    </source>
</evidence>
<gene>
    <name evidence="5" type="primary">recX</name>
    <name evidence="8" type="ordered locus">Clocel_1953</name>
</gene>
<comment type="function">
    <text evidence="5">Modulates RecA activity.</text>
</comment>
<dbReference type="HAMAP" id="MF_01114">
    <property type="entry name" value="RecX"/>
    <property type="match status" value="1"/>
</dbReference>
<dbReference type="Pfam" id="PF21981">
    <property type="entry name" value="RecX_HTH3"/>
    <property type="match status" value="2"/>
</dbReference>
<evidence type="ECO:0000313" key="9">
    <source>
        <dbReference type="Proteomes" id="UP000002730"/>
    </source>
</evidence>
<comment type="similarity">
    <text evidence="2 5">Belongs to the RecX family.</text>
</comment>
<evidence type="ECO:0000256" key="1">
    <source>
        <dbReference type="ARBA" id="ARBA00004496"/>
    </source>
</evidence>
<dbReference type="Pfam" id="PF21982">
    <property type="entry name" value="RecX_HTH1"/>
    <property type="match status" value="1"/>
</dbReference>
<dbReference type="KEGG" id="ccb:Clocel_1953"/>
<keyword evidence="4 5" id="KW-0963">Cytoplasm</keyword>
<evidence type="ECO:0000259" key="7">
    <source>
        <dbReference type="Pfam" id="PF21982"/>
    </source>
</evidence>
<dbReference type="PANTHER" id="PTHR33602">
    <property type="entry name" value="REGULATORY PROTEIN RECX FAMILY PROTEIN"/>
    <property type="match status" value="1"/>
</dbReference>
<dbReference type="NCBIfam" id="NF010732">
    <property type="entry name" value="PRK14134.1"/>
    <property type="match status" value="1"/>
</dbReference>
<organism evidence="8 9">
    <name type="scientific">Clostridium cellulovorans (strain ATCC 35296 / DSM 3052 / OCM 3 / 743B)</name>
    <dbReference type="NCBI Taxonomy" id="573061"/>
    <lineage>
        <taxon>Bacteria</taxon>
        <taxon>Bacillati</taxon>
        <taxon>Bacillota</taxon>
        <taxon>Clostridia</taxon>
        <taxon>Eubacteriales</taxon>
        <taxon>Clostridiaceae</taxon>
        <taxon>Clostridium</taxon>
    </lineage>
</organism>
<dbReference type="InterPro" id="IPR003783">
    <property type="entry name" value="Regulatory_RecX"/>
</dbReference>
<dbReference type="AlphaFoldDB" id="D9SLW6"/>
<feature type="domain" description="RecX third three-helical" evidence="6">
    <location>
        <begin position="223"/>
        <end position="269"/>
    </location>
</feature>
<comment type="subcellular location">
    <subcellularLocation>
        <location evidence="1 5">Cytoplasm</location>
    </subcellularLocation>
</comment>
<feature type="domain" description="RecX first three-helical" evidence="7">
    <location>
        <begin position="61"/>
        <end position="100"/>
    </location>
</feature>
<dbReference type="InterPro" id="IPR036388">
    <property type="entry name" value="WH-like_DNA-bd_sf"/>
</dbReference>
<dbReference type="GO" id="GO:0005737">
    <property type="term" value="C:cytoplasm"/>
    <property type="evidence" value="ECO:0007669"/>
    <property type="project" value="UniProtKB-SubCell"/>
</dbReference>
<dbReference type="GO" id="GO:0006282">
    <property type="term" value="P:regulation of DNA repair"/>
    <property type="evidence" value="ECO:0007669"/>
    <property type="project" value="UniProtKB-UniRule"/>
</dbReference>
<sequence length="276" mass="32695">MKITKIEVQKKNNDRVNIFIDDDFAFSCSTELVYYHNLKSGKSAELSEIQKIVDEDNYIKCKNSALKYIEKAYKTEKQITEKLIDKEYPENAIKRTIEFLKEYKFIDDYNFLKIYIRENCTKLGKKKIKYNLLRKGIEEALIDVELDGVSSSFEEKSCEKLAQKKYDSLKNSDTSYMKVYKKLGDFLLRNGYSSDIVSETLKRVVAKEDFKAEGNEERKHNSYEELFILAQKRYNLLISKEKDKMKLLKKLYDYLIRRGYSYEEVKTVVKELINTD</sequence>
<dbReference type="HOGENOM" id="CLU_066607_4_1_9"/>
<dbReference type="Gene3D" id="1.10.10.10">
    <property type="entry name" value="Winged helix-like DNA-binding domain superfamily/Winged helix DNA-binding domain"/>
    <property type="match status" value="4"/>
</dbReference>
<evidence type="ECO:0000256" key="2">
    <source>
        <dbReference type="ARBA" id="ARBA00009695"/>
    </source>
</evidence>
<reference evidence="8 9" key="1">
    <citation type="submission" date="2010-08" db="EMBL/GenBank/DDBJ databases">
        <title>Complete sequence of Clostridium cellulovorans 743B.</title>
        <authorList>
            <consortium name="US DOE Joint Genome Institute"/>
            <person name="Lucas S."/>
            <person name="Copeland A."/>
            <person name="Lapidus A."/>
            <person name="Cheng J.-F."/>
            <person name="Bruce D."/>
            <person name="Goodwin L."/>
            <person name="Pitluck S."/>
            <person name="Chertkov O."/>
            <person name="Detter J.C."/>
            <person name="Han C."/>
            <person name="Tapia R."/>
            <person name="Land M."/>
            <person name="Hauser L."/>
            <person name="Chang Y.-J."/>
            <person name="Jeffries C."/>
            <person name="Kyrpides N."/>
            <person name="Ivanova N."/>
            <person name="Mikhailova N."/>
            <person name="Hemme C.L."/>
            <person name="Woyke T."/>
        </authorList>
    </citation>
    <scope>NUCLEOTIDE SEQUENCE [LARGE SCALE GENOMIC DNA]</scope>
    <source>
        <strain evidence="9">ATCC 35296 / DSM 3052 / OCM 3 / 743B</strain>
    </source>
</reference>
<keyword evidence="9" id="KW-1185">Reference proteome</keyword>
<dbReference type="eggNOG" id="COG2137">
    <property type="taxonomic scope" value="Bacteria"/>
</dbReference>
<evidence type="ECO:0000259" key="6">
    <source>
        <dbReference type="Pfam" id="PF21981"/>
    </source>
</evidence>
<dbReference type="Proteomes" id="UP000002730">
    <property type="component" value="Chromosome"/>
</dbReference>
<dbReference type="STRING" id="573061.Clocel_1953"/>
<feature type="domain" description="RecX third three-helical" evidence="6">
    <location>
        <begin position="156"/>
        <end position="200"/>
    </location>
</feature>
<protein>
    <recommendedName>
        <fullName evidence="3 5">Regulatory protein RecX</fullName>
    </recommendedName>
</protein>
<proteinExistence type="inferred from homology"/>